<dbReference type="PANTHER" id="PTHR30595:SF6">
    <property type="entry name" value="SCHLAFEN ALBA-2 DOMAIN-CONTAINING PROTEIN"/>
    <property type="match status" value="1"/>
</dbReference>
<dbReference type="Pfam" id="PF04326">
    <property type="entry name" value="SLFN_AlbA_2"/>
    <property type="match status" value="1"/>
</dbReference>
<dbReference type="PANTHER" id="PTHR30595">
    <property type="entry name" value="GLPR-RELATED TRANSCRIPTIONAL REPRESSOR"/>
    <property type="match status" value="1"/>
</dbReference>
<dbReference type="Gene3D" id="3.30.950.30">
    <property type="entry name" value="Schlafen, AAA domain"/>
    <property type="match status" value="1"/>
</dbReference>
<accession>A0ABZ2MP94</accession>
<evidence type="ECO:0000313" key="3">
    <source>
        <dbReference type="Proteomes" id="UP001368328"/>
    </source>
</evidence>
<sequence length="392" mass="45651">MSELESIIKYDREGTLLDFKREQYRKEKYKDLIKDIMAMANATRVGKRYIITGVKDLPSGDKEFFSIPKEEFVDQATYQQVLRENVEPSIDFSYFPVEVDGNWVGVFEIDNCNNPPYMMKKEYKDQTKGELKKGDCFIRKGSQQERMTRRDLEEILVFRSKFQFHGKITVGFNKFLDKKLKVIAVKDFIFPSDKAKQKIEKILDERKLTDKMGIKGLGQFALTNSLLGINPSYEERSTETLLENLEKVKETYREDDWYHVGEELSEKINLVLKNEGDKYLEDVSIEIKFPSDGIMVMDEIHKEPASGLLMVRASMDFHTPFQYPQVEEEENFYVVKDTIGDLKHHQPEEAFNENLRIFFSPNAAGKVLTCPYTIYAKNLPNPIVGELEIEVE</sequence>
<gene>
    <name evidence="2" type="ORF">WCV66_17315</name>
</gene>
<dbReference type="Proteomes" id="UP001368328">
    <property type="component" value="Chromosome"/>
</dbReference>
<proteinExistence type="predicted"/>
<organism evidence="2 3">
    <name type="scientific">Metabacillus rhizosphaerae</name>
    <dbReference type="NCBI Taxonomy" id="3117747"/>
    <lineage>
        <taxon>Bacteria</taxon>
        <taxon>Bacillati</taxon>
        <taxon>Bacillota</taxon>
        <taxon>Bacilli</taxon>
        <taxon>Bacillales</taxon>
        <taxon>Bacillaceae</taxon>
        <taxon>Metabacillus</taxon>
    </lineage>
</organism>
<keyword evidence="3" id="KW-1185">Reference proteome</keyword>
<dbReference type="InterPro" id="IPR038461">
    <property type="entry name" value="Schlafen_AlbA_2_dom_sf"/>
</dbReference>
<name>A0ABZ2MP94_9BACI</name>
<evidence type="ECO:0000313" key="2">
    <source>
        <dbReference type="EMBL" id="WXB87001.1"/>
    </source>
</evidence>
<keyword evidence="2" id="KW-0067">ATP-binding</keyword>
<reference evidence="2 3" key="1">
    <citation type="submission" date="2024-02" db="EMBL/GenBank/DDBJ databases">
        <title>Seven novel Bacillus-like species.</title>
        <authorList>
            <person name="Liu G."/>
        </authorList>
    </citation>
    <scope>NUCLEOTIDE SEQUENCE [LARGE SCALE GENOMIC DNA]</scope>
    <source>
        <strain evidence="2 3">FJAT-53654</strain>
    </source>
</reference>
<dbReference type="EMBL" id="CP147403">
    <property type="protein sequence ID" value="WXB87001.1"/>
    <property type="molecule type" value="Genomic_DNA"/>
</dbReference>
<dbReference type="RefSeq" id="WP_338786272.1">
    <property type="nucleotide sequence ID" value="NZ_CP147403.1"/>
</dbReference>
<keyword evidence="2" id="KW-0547">Nucleotide-binding</keyword>
<protein>
    <submittedName>
        <fullName evidence="2">ATP-binding protein</fullName>
    </submittedName>
</protein>
<dbReference type="GO" id="GO:0005524">
    <property type="term" value="F:ATP binding"/>
    <property type="evidence" value="ECO:0007669"/>
    <property type="project" value="UniProtKB-KW"/>
</dbReference>
<feature type="domain" description="Schlafen AlbA-2" evidence="1">
    <location>
        <begin position="13"/>
        <end position="148"/>
    </location>
</feature>
<dbReference type="InterPro" id="IPR007421">
    <property type="entry name" value="Schlafen_AlbA_2_dom"/>
</dbReference>
<evidence type="ECO:0000259" key="1">
    <source>
        <dbReference type="Pfam" id="PF04326"/>
    </source>
</evidence>